<accession>A5B3G8</accession>
<protein>
    <submittedName>
        <fullName evidence="2">Uncharacterized protein</fullName>
    </submittedName>
</protein>
<gene>
    <name evidence="2" type="ORF">VITISV_003659</name>
</gene>
<evidence type="ECO:0000313" key="2">
    <source>
        <dbReference type="EMBL" id="CAN78617.1"/>
    </source>
</evidence>
<dbReference type="EMBL" id="AM445309">
    <property type="protein sequence ID" value="CAN78617.1"/>
    <property type="molecule type" value="Genomic_DNA"/>
</dbReference>
<feature type="region of interest" description="Disordered" evidence="1">
    <location>
        <begin position="133"/>
        <end position="162"/>
    </location>
</feature>
<dbReference type="AlphaFoldDB" id="A5B3G8"/>
<name>A5B3G8_VITVI</name>
<evidence type="ECO:0000256" key="1">
    <source>
        <dbReference type="SAM" id="MobiDB-lite"/>
    </source>
</evidence>
<sequence>MVGDAAVRDRGKRLCRMIVGSDLLSLPLVFSFCRRFISGWLMLTIRMCCGDYPDVYALPASFALPWIGEDETPGSTLSSMLHSRPTFITQLRMAVDGLAGRSGRRLKVAAKGVAVDLMAWAAGSSRSRWRKRRRQRCWEGGDATKSVADGLERSNRGQPQRP</sequence>
<reference evidence="2" key="1">
    <citation type="journal article" date="2007" name="PLoS ONE">
        <title>The first genome sequence of an elite grapevine cultivar (Pinot noir Vitis vinifera L.): coping with a highly heterozygous genome.</title>
        <authorList>
            <person name="Velasco R."/>
            <person name="Zharkikh A."/>
            <person name="Troggio M."/>
            <person name="Cartwright D.A."/>
            <person name="Cestaro A."/>
            <person name="Pruss D."/>
            <person name="Pindo M."/>
            <person name="FitzGerald L.M."/>
            <person name="Vezzulli S."/>
            <person name="Reid J."/>
            <person name="Malacarne G."/>
            <person name="Iliev D."/>
            <person name="Coppola G."/>
            <person name="Wardell B."/>
            <person name="Micheletti D."/>
            <person name="Macalma T."/>
            <person name="Facci M."/>
            <person name="Mitchell J.T."/>
            <person name="Perazzolli M."/>
            <person name="Eldredge G."/>
            <person name="Gatto P."/>
            <person name="Oyzerski R."/>
            <person name="Moretto M."/>
            <person name="Gutin N."/>
            <person name="Stefanini M."/>
            <person name="Chen Y."/>
            <person name="Segala C."/>
            <person name="Davenport C."/>
            <person name="Dematte L."/>
            <person name="Mraz A."/>
            <person name="Battilana J."/>
            <person name="Stormo K."/>
            <person name="Costa F."/>
            <person name="Tao Q."/>
            <person name="Si-Ammour A."/>
            <person name="Harkins T."/>
            <person name="Lackey A."/>
            <person name="Perbost C."/>
            <person name="Taillon B."/>
            <person name="Stella A."/>
            <person name="Solovyev V."/>
            <person name="Fawcett J.A."/>
            <person name="Sterck L."/>
            <person name="Vandepoele K."/>
            <person name="Grando S.M."/>
            <person name="Toppo S."/>
            <person name="Moser C."/>
            <person name="Lanchbury J."/>
            <person name="Bogden R."/>
            <person name="Skolnick M."/>
            <person name="Sgaramella V."/>
            <person name="Bhatnagar S.K."/>
            <person name="Fontana P."/>
            <person name="Gutin A."/>
            <person name="Van de Peer Y."/>
            <person name="Salamini F."/>
            <person name="Viola R."/>
        </authorList>
    </citation>
    <scope>NUCLEOTIDE SEQUENCE</scope>
</reference>
<proteinExistence type="predicted"/>
<organism evidence="2">
    <name type="scientific">Vitis vinifera</name>
    <name type="common">Grape</name>
    <dbReference type="NCBI Taxonomy" id="29760"/>
    <lineage>
        <taxon>Eukaryota</taxon>
        <taxon>Viridiplantae</taxon>
        <taxon>Streptophyta</taxon>
        <taxon>Embryophyta</taxon>
        <taxon>Tracheophyta</taxon>
        <taxon>Spermatophyta</taxon>
        <taxon>Magnoliopsida</taxon>
        <taxon>eudicotyledons</taxon>
        <taxon>Gunneridae</taxon>
        <taxon>Pentapetalae</taxon>
        <taxon>rosids</taxon>
        <taxon>Vitales</taxon>
        <taxon>Vitaceae</taxon>
        <taxon>Viteae</taxon>
        <taxon>Vitis</taxon>
    </lineage>
</organism>